<dbReference type="InterPro" id="IPR001610">
    <property type="entry name" value="PAC"/>
</dbReference>
<dbReference type="InterPro" id="IPR003594">
    <property type="entry name" value="HATPase_dom"/>
</dbReference>
<keyword evidence="5 12" id="KW-0418">Kinase</keyword>
<evidence type="ECO:0000259" key="9">
    <source>
        <dbReference type="PROSITE" id="PS50110"/>
    </source>
</evidence>
<evidence type="ECO:0000256" key="7">
    <source>
        <dbReference type="PROSITE-ProRule" id="PRU00169"/>
    </source>
</evidence>
<proteinExistence type="predicted"/>
<evidence type="ECO:0000256" key="5">
    <source>
        <dbReference type="ARBA" id="ARBA00022777"/>
    </source>
</evidence>
<dbReference type="Pfam" id="PF13188">
    <property type="entry name" value="PAS_8"/>
    <property type="match status" value="1"/>
</dbReference>
<dbReference type="SMART" id="SM00086">
    <property type="entry name" value="PAC"/>
    <property type="match status" value="3"/>
</dbReference>
<dbReference type="InterPro" id="IPR004358">
    <property type="entry name" value="Sig_transdc_His_kin-like_C"/>
</dbReference>
<reference evidence="12 13" key="1">
    <citation type="submission" date="2024-02" db="EMBL/GenBank/DDBJ databases">
        <title>Herpetosiphon gulosus NBRC 112829.</title>
        <authorList>
            <person name="Ichikawa N."/>
            <person name="Katano-Makiyama Y."/>
            <person name="Hidaka K."/>
        </authorList>
    </citation>
    <scope>NUCLEOTIDE SEQUENCE [LARGE SCALE GENOMIC DNA]</scope>
    <source>
        <strain evidence="12 13">NBRC 112829</strain>
    </source>
</reference>
<evidence type="ECO:0000256" key="6">
    <source>
        <dbReference type="ARBA" id="ARBA00023012"/>
    </source>
</evidence>
<evidence type="ECO:0000259" key="10">
    <source>
        <dbReference type="PROSITE" id="PS50112"/>
    </source>
</evidence>
<keyword evidence="3 7" id="KW-0597">Phosphoprotein</keyword>
<dbReference type="PROSITE" id="PS50112">
    <property type="entry name" value="PAS"/>
    <property type="match status" value="4"/>
</dbReference>
<dbReference type="RefSeq" id="WP_345721792.1">
    <property type="nucleotide sequence ID" value="NZ_BAABRU010000006.1"/>
</dbReference>
<feature type="modified residue" description="4-aspartylphosphate" evidence="7">
    <location>
        <position position="1129"/>
    </location>
</feature>
<dbReference type="PROSITE" id="PS50109">
    <property type="entry name" value="HIS_KIN"/>
    <property type="match status" value="1"/>
</dbReference>
<dbReference type="Pfam" id="PF02518">
    <property type="entry name" value="HATPase_c"/>
    <property type="match status" value="1"/>
</dbReference>
<dbReference type="NCBIfam" id="TIGR00229">
    <property type="entry name" value="sensory_box"/>
    <property type="match status" value="3"/>
</dbReference>
<feature type="domain" description="PAS" evidence="10">
    <location>
        <begin position="437"/>
        <end position="478"/>
    </location>
</feature>
<dbReference type="SMART" id="SM00387">
    <property type="entry name" value="HATPase_c"/>
    <property type="match status" value="1"/>
</dbReference>
<feature type="domain" description="PAS" evidence="10">
    <location>
        <begin position="566"/>
        <end position="645"/>
    </location>
</feature>
<dbReference type="InterPro" id="IPR000700">
    <property type="entry name" value="PAS-assoc_C"/>
</dbReference>
<comment type="caution">
    <text evidence="12">The sequence shown here is derived from an EMBL/GenBank/DDBJ whole genome shotgun (WGS) entry which is preliminary data.</text>
</comment>
<dbReference type="Pfam" id="PF00072">
    <property type="entry name" value="Response_reg"/>
    <property type="match status" value="1"/>
</dbReference>
<dbReference type="PROSITE" id="PS50113">
    <property type="entry name" value="PAC"/>
    <property type="match status" value="3"/>
</dbReference>
<dbReference type="SUPFAM" id="SSF52172">
    <property type="entry name" value="CheY-like"/>
    <property type="match status" value="1"/>
</dbReference>
<dbReference type="InterPro" id="IPR036890">
    <property type="entry name" value="HATPase_C_sf"/>
</dbReference>
<dbReference type="PANTHER" id="PTHR43304:SF1">
    <property type="entry name" value="PAC DOMAIN-CONTAINING PROTEIN"/>
    <property type="match status" value="1"/>
</dbReference>
<evidence type="ECO:0000259" key="11">
    <source>
        <dbReference type="PROSITE" id="PS50113"/>
    </source>
</evidence>
<accession>A0ABP9WYA4</accession>
<sequence length="1194" mass="134991">MPDIDDSSQLTDLPAWLRNGGIAGAMLQSIDWAKHPLGPIDQWPSALQTALSMVLYAHVPMALIWSSSQTTFYNDHYIELLGKHHPQQQAQANDPAGYFGQQAIFTAIQQAQLGQIKLLKAHPIAQAHHQWIIDLSFSPIYAEQGTIVGVLNTVNQINSMPRQAQPMATSQTPFLDLLQQIELPLEQIPNFQPDQERIAPLIGYIDRHCCYRFNNPAYQAWFQRPLSQITGSSVAEVWGETAYQQFYDHIHQALLGQAVAFETVISLQDQPIRSVAVEYQPDLSADGEVQGFFSFISDISTNKKLTVAVQESKQRFNAIFQTSSSPMIITRLNDGLILEINESLISLLGYQRNELVGQAIQDLNIFVDQNDRTLMVRALKKQSYVSDYELELRTKSTETIFVICSMTLIVLNNSLCGFTVIHNINNRKIYERKLKESEERLQIVIENLNEGIVLSDINGNLFHWNRVALAMHGFANMEECRSRIPDFNDFYEISTLDNQVLDIEQWPMSRLIRGETLESIELKIRRINTPVVWERIFRYGGATVINSAGHSVAFLTINDITERKHAEEKLRYQANLLAHVSDAIISTDSNYLIKSWNRAAEEIYGWQAHEAIGQRFGSLIPNEYIHNDSNEQAGAQLFEQAFWQGEVYQFDRHGQRHHILSSVSLIKNNQGQIQGTVAINRDITAYKQATQALQESEQRFKILTESLPQLIWTCTPDGKCDYLSQQWVHYTGIPEAEQLGLAWIKQVHPDDQALFMHEWNQALTNRQKLHSEYRIRRYDNTYRWFDTQAVPLFGQNGEIIKWFGASNDIDDRKRAEDAQLRSQKMEALGTLAGGIAHDFNNILLAITGNTQLAMFDLDPQHPVQNNLREIEKAGERATDLVRRILTFSRQQEVKREVVLLPSIIDEAIKLLRATLPAMVEIQVNVIGQIPATAADPTQIFQIIMNLATNAAHAIGNNRGLIEIRLDLVHLTAELSRTIPNLHEGHYVRLSVSDNGCGMDKETIKRIFDPFFTTKPLGEGTGLGLSVVDGIMKGHDGAITVYSQINKGSTFRLYFPTSNELPNPTPPKRQIVSENGYAHILYIDDEQALVSLAVKMLNTLGYGVNGFTNPQAALEYFLRDPSAIDVVISDVSMPHMSGFELAKHLLAIKPNLPIILTSGYVRPEDYELAQVLGIRSLILKPHTYEDLGYTLAQIL</sequence>
<evidence type="ECO:0000313" key="13">
    <source>
        <dbReference type="Proteomes" id="UP001428290"/>
    </source>
</evidence>
<feature type="domain" description="PAC" evidence="11">
    <location>
        <begin position="769"/>
        <end position="821"/>
    </location>
</feature>
<feature type="domain" description="PAS" evidence="10">
    <location>
        <begin position="696"/>
        <end position="766"/>
    </location>
</feature>
<dbReference type="SMART" id="SM00091">
    <property type="entry name" value="PAS"/>
    <property type="match status" value="5"/>
</dbReference>
<dbReference type="SUPFAM" id="SSF55785">
    <property type="entry name" value="PYP-like sensor domain (PAS domain)"/>
    <property type="match status" value="5"/>
</dbReference>
<dbReference type="SMART" id="SM00448">
    <property type="entry name" value="REC"/>
    <property type="match status" value="1"/>
</dbReference>
<dbReference type="Gene3D" id="3.40.50.2300">
    <property type="match status" value="1"/>
</dbReference>
<gene>
    <name evidence="12" type="primary">rcsC_15</name>
    <name evidence="12" type="ORF">Hgul01_01976</name>
</gene>
<feature type="domain" description="Histidine kinase" evidence="8">
    <location>
        <begin position="834"/>
        <end position="1058"/>
    </location>
</feature>
<dbReference type="SUPFAM" id="SSF55874">
    <property type="entry name" value="ATPase domain of HSP90 chaperone/DNA topoisomerase II/histidine kinase"/>
    <property type="match status" value="1"/>
</dbReference>
<keyword evidence="6" id="KW-0902">Two-component regulatory system</keyword>
<dbReference type="PROSITE" id="PS50110">
    <property type="entry name" value="RESPONSE_REGULATORY"/>
    <property type="match status" value="1"/>
</dbReference>
<dbReference type="InterPro" id="IPR003661">
    <property type="entry name" value="HisK_dim/P_dom"/>
</dbReference>
<dbReference type="SMART" id="SM00388">
    <property type="entry name" value="HisKA"/>
    <property type="match status" value="1"/>
</dbReference>
<evidence type="ECO:0000256" key="3">
    <source>
        <dbReference type="ARBA" id="ARBA00022553"/>
    </source>
</evidence>
<feature type="domain" description="PAC" evidence="11">
    <location>
        <begin position="643"/>
        <end position="695"/>
    </location>
</feature>
<dbReference type="InterPro" id="IPR013656">
    <property type="entry name" value="PAS_4"/>
</dbReference>
<dbReference type="InterPro" id="IPR001789">
    <property type="entry name" value="Sig_transdc_resp-reg_receiver"/>
</dbReference>
<dbReference type="GO" id="GO:0016301">
    <property type="term" value="F:kinase activity"/>
    <property type="evidence" value="ECO:0007669"/>
    <property type="project" value="UniProtKB-KW"/>
</dbReference>
<organism evidence="12 13">
    <name type="scientific">Herpetosiphon gulosus</name>
    <dbReference type="NCBI Taxonomy" id="1973496"/>
    <lineage>
        <taxon>Bacteria</taxon>
        <taxon>Bacillati</taxon>
        <taxon>Chloroflexota</taxon>
        <taxon>Chloroflexia</taxon>
        <taxon>Herpetosiphonales</taxon>
        <taxon>Herpetosiphonaceae</taxon>
        <taxon>Herpetosiphon</taxon>
    </lineage>
</organism>
<dbReference type="InterPro" id="IPR052162">
    <property type="entry name" value="Sensor_kinase/Photoreceptor"/>
</dbReference>
<evidence type="ECO:0000256" key="4">
    <source>
        <dbReference type="ARBA" id="ARBA00022679"/>
    </source>
</evidence>
<dbReference type="Gene3D" id="3.30.450.20">
    <property type="entry name" value="PAS domain"/>
    <property type="match status" value="5"/>
</dbReference>
<keyword evidence="4" id="KW-0808">Transferase</keyword>
<dbReference type="InterPro" id="IPR035965">
    <property type="entry name" value="PAS-like_dom_sf"/>
</dbReference>
<dbReference type="EC" id="2.7.13.3" evidence="2"/>
<feature type="domain" description="Response regulatory" evidence="9">
    <location>
        <begin position="1078"/>
        <end position="1194"/>
    </location>
</feature>
<dbReference type="InterPro" id="IPR036097">
    <property type="entry name" value="HisK_dim/P_sf"/>
</dbReference>
<evidence type="ECO:0000259" key="8">
    <source>
        <dbReference type="PROSITE" id="PS50109"/>
    </source>
</evidence>
<dbReference type="Gene3D" id="1.10.287.130">
    <property type="match status" value="1"/>
</dbReference>
<dbReference type="CDD" id="cd00130">
    <property type="entry name" value="PAS"/>
    <property type="match status" value="4"/>
</dbReference>
<feature type="domain" description="PAS" evidence="10">
    <location>
        <begin position="312"/>
        <end position="381"/>
    </location>
</feature>
<comment type="catalytic activity">
    <reaction evidence="1">
        <text>ATP + protein L-histidine = ADP + protein N-phospho-L-histidine.</text>
        <dbReference type="EC" id="2.7.13.3"/>
    </reaction>
</comment>
<dbReference type="InterPro" id="IPR011006">
    <property type="entry name" value="CheY-like_superfamily"/>
</dbReference>
<dbReference type="Proteomes" id="UP001428290">
    <property type="component" value="Unassembled WGS sequence"/>
</dbReference>
<evidence type="ECO:0000256" key="1">
    <source>
        <dbReference type="ARBA" id="ARBA00000085"/>
    </source>
</evidence>
<dbReference type="PRINTS" id="PR00344">
    <property type="entry name" value="BCTRLSENSOR"/>
</dbReference>
<evidence type="ECO:0000313" key="12">
    <source>
        <dbReference type="EMBL" id="GAA5528179.1"/>
    </source>
</evidence>
<dbReference type="CDD" id="cd00156">
    <property type="entry name" value="REC"/>
    <property type="match status" value="1"/>
</dbReference>
<dbReference type="Pfam" id="PF13426">
    <property type="entry name" value="PAS_9"/>
    <property type="match status" value="1"/>
</dbReference>
<feature type="domain" description="PAC" evidence="11">
    <location>
        <begin position="518"/>
        <end position="572"/>
    </location>
</feature>
<name>A0ABP9WYA4_9CHLR</name>
<dbReference type="Pfam" id="PF08448">
    <property type="entry name" value="PAS_4"/>
    <property type="match status" value="2"/>
</dbReference>
<protein>
    <recommendedName>
        <fullName evidence="2">histidine kinase</fullName>
        <ecNumber evidence="2">2.7.13.3</ecNumber>
    </recommendedName>
</protein>
<dbReference type="PANTHER" id="PTHR43304">
    <property type="entry name" value="PHYTOCHROME-LIKE PROTEIN CPH1"/>
    <property type="match status" value="1"/>
</dbReference>
<dbReference type="SUPFAM" id="SSF47384">
    <property type="entry name" value="Homodimeric domain of signal transducing histidine kinase"/>
    <property type="match status" value="1"/>
</dbReference>
<dbReference type="Gene3D" id="3.30.565.10">
    <property type="entry name" value="Histidine kinase-like ATPase, C-terminal domain"/>
    <property type="match status" value="1"/>
</dbReference>
<dbReference type="InterPro" id="IPR005467">
    <property type="entry name" value="His_kinase_dom"/>
</dbReference>
<keyword evidence="13" id="KW-1185">Reference proteome</keyword>
<dbReference type="InterPro" id="IPR000014">
    <property type="entry name" value="PAS"/>
</dbReference>
<dbReference type="Pfam" id="PF00512">
    <property type="entry name" value="HisKA"/>
    <property type="match status" value="1"/>
</dbReference>
<dbReference type="Pfam" id="PF08447">
    <property type="entry name" value="PAS_3"/>
    <property type="match status" value="1"/>
</dbReference>
<dbReference type="EMBL" id="BAABRU010000006">
    <property type="protein sequence ID" value="GAA5528179.1"/>
    <property type="molecule type" value="Genomic_DNA"/>
</dbReference>
<evidence type="ECO:0000256" key="2">
    <source>
        <dbReference type="ARBA" id="ARBA00012438"/>
    </source>
</evidence>
<dbReference type="InterPro" id="IPR013655">
    <property type="entry name" value="PAS_fold_3"/>
</dbReference>